<feature type="compositionally biased region" description="Basic and acidic residues" evidence="1">
    <location>
        <begin position="430"/>
        <end position="441"/>
    </location>
</feature>
<feature type="compositionally biased region" description="Basic residues" evidence="1">
    <location>
        <begin position="133"/>
        <end position="147"/>
    </location>
</feature>
<sequence>MRNPRSGPQARPDRDGPQSCYRIAHYNDNASQPHAIRPDRSATFPARLRSRQHHGRRRARAHDAAIRERADSRHGGRARRAAFTAREARHARDRSRPRARASRARRAAADRPYARRAAAIRRGAARPHSPAQQHRRAQRIPARRARRIPAAPPEAVGERRGTLEPGDRPCDSRQDRRFRDRRGFGRPRRTRADAVSRGLADRRRGGRSFARRARAGGVRGARRCRLHRHDGRQRAAGPSRRPGEGARQADRLPRSTEELRRDLPIDRARRRDRHRVAPCGAARAADDADPADRAHGSVGAPSADDLCAQLRRASEIHARIHRVSRARSGQGRIVCSLIAVIWRPARAERRFIRARPTKNGANCGAFSRVQRDCPRINGRWNDARPGGTPRPIALESAALARESAGGDRDARDRARRHSARKPYRSAETARQAERASPDRAAKPHGHARPAIPVGGSERAARTGRAERIVPIRLPGCRAGRSRRCDEPGGGTPDRTPPPMRPAAAIRTCDGSPREPRTGSPTPRGRPSRRRSRHPRSCPSCRPRPSGTRPADRRRCASTGCSPPSGRPCGTSA</sequence>
<feature type="compositionally biased region" description="Basic residues" evidence="1">
    <location>
        <begin position="204"/>
        <end position="231"/>
    </location>
</feature>
<dbReference type="EMBL" id="CP000125">
    <property type="protein sequence ID" value="ABA52985.1"/>
    <property type="molecule type" value="Genomic_DNA"/>
</dbReference>
<feature type="compositionally biased region" description="Basic residues" evidence="1">
    <location>
        <begin position="48"/>
        <end position="60"/>
    </location>
</feature>
<feature type="compositionally biased region" description="Basic and acidic residues" evidence="1">
    <location>
        <begin position="61"/>
        <end position="74"/>
    </location>
</feature>
<feature type="compositionally biased region" description="Basic and acidic residues" evidence="1">
    <location>
        <begin position="458"/>
        <end position="469"/>
    </location>
</feature>
<dbReference type="AlphaFoldDB" id="Q3JFF6"/>
<dbReference type="EnsemblBacteria" id="ABA52985">
    <property type="protein sequence ID" value="ABA52985"/>
    <property type="gene ID" value="BURPS1710b_A2547"/>
</dbReference>
<gene>
    <name evidence="2" type="ordered locus">BURPS1710b_A2547</name>
</gene>
<feature type="compositionally biased region" description="Low complexity" evidence="1">
    <location>
        <begin position="536"/>
        <end position="548"/>
    </location>
</feature>
<organism evidence="2 3">
    <name type="scientific">Burkholderia pseudomallei (strain 1710b)</name>
    <dbReference type="NCBI Taxonomy" id="320372"/>
    <lineage>
        <taxon>Bacteria</taxon>
        <taxon>Pseudomonadati</taxon>
        <taxon>Pseudomonadota</taxon>
        <taxon>Betaproteobacteria</taxon>
        <taxon>Burkholderiales</taxon>
        <taxon>Burkholderiaceae</taxon>
        <taxon>Burkholderia</taxon>
        <taxon>pseudomallei group</taxon>
    </lineage>
</organism>
<feature type="compositionally biased region" description="Basic and acidic residues" evidence="1">
    <location>
        <begin position="284"/>
        <end position="295"/>
    </location>
</feature>
<feature type="compositionally biased region" description="Basic and acidic residues" evidence="1">
    <location>
        <begin position="190"/>
        <end position="203"/>
    </location>
</feature>
<feature type="compositionally biased region" description="Basic and acidic residues" evidence="1">
    <location>
        <begin position="86"/>
        <end position="96"/>
    </location>
</feature>
<dbReference type="KEGG" id="bpm:BURPS1710b_A2547"/>
<dbReference type="HOGENOM" id="CLU_476255_0_0_4"/>
<evidence type="ECO:0000313" key="3">
    <source>
        <dbReference type="Proteomes" id="UP000002700"/>
    </source>
</evidence>
<dbReference type="Proteomes" id="UP000002700">
    <property type="component" value="Chromosome II"/>
</dbReference>
<feature type="compositionally biased region" description="Basic residues" evidence="1">
    <location>
        <begin position="413"/>
        <end position="423"/>
    </location>
</feature>
<evidence type="ECO:0000313" key="2">
    <source>
        <dbReference type="EMBL" id="ABA52985.1"/>
    </source>
</evidence>
<proteinExistence type="predicted"/>
<feature type="region of interest" description="Disordered" evidence="1">
    <location>
        <begin position="1"/>
        <end position="302"/>
    </location>
</feature>
<feature type="compositionally biased region" description="Basic and acidic residues" evidence="1">
    <location>
        <begin position="241"/>
        <end position="269"/>
    </location>
</feature>
<evidence type="ECO:0000256" key="1">
    <source>
        <dbReference type="SAM" id="MobiDB-lite"/>
    </source>
</evidence>
<reference evidence="2 3" key="1">
    <citation type="submission" date="2005-09" db="EMBL/GenBank/DDBJ databases">
        <authorList>
            <person name="Woods D.E."/>
            <person name="Nierman W.C."/>
        </authorList>
    </citation>
    <scope>NUCLEOTIDE SEQUENCE [LARGE SCALE GENOMIC DNA]</scope>
    <source>
        <strain evidence="2 3">1710b</strain>
    </source>
</reference>
<accession>Q3JFF6</accession>
<name>Q3JFF6_BURP1</name>
<feature type="compositionally biased region" description="Basic residues" evidence="1">
    <location>
        <begin position="97"/>
        <end position="106"/>
    </location>
</feature>
<feature type="region of interest" description="Disordered" evidence="1">
    <location>
        <begin position="399"/>
        <end position="572"/>
    </location>
</feature>
<feature type="compositionally biased region" description="Basic and acidic residues" evidence="1">
    <location>
        <begin position="156"/>
        <end position="183"/>
    </location>
</feature>
<protein>
    <submittedName>
        <fullName evidence="2">Uncharacterized protein</fullName>
    </submittedName>
</protein>
<feature type="compositionally biased region" description="Basic residues" evidence="1">
    <location>
        <begin position="525"/>
        <end position="535"/>
    </location>
</feature>